<dbReference type="AlphaFoldDB" id="A0A0W1R3Z4"/>
<reference evidence="13 14" key="1">
    <citation type="submission" date="2015-12" db="EMBL/GenBank/DDBJ databases">
        <title>Haloprofundus marisrubri gen. nov., sp. nov., an extremely halophilic archaeon isolated from the Discovery deep brine-seawater interface in the Red Sea.</title>
        <authorList>
            <person name="Zhang G."/>
            <person name="Stingl U."/>
            <person name="Rashid M."/>
        </authorList>
    </citation>
    <scope>NUCLEOTIDE SEQUENCE [LARGE SCALE GENOMIC DNA]</scope>
    <source>
        <strain evidence="13 14">SB9</strain>
    </source>
</reference>
<keyword evidence="3 10" id="KW-0479">Metal-binding</keyword>
<feature type="binding site" evidence="10">
    <location>
        <begin position="33"/>
        <end position="35"/>
    </location>
    <ligand>
        <name>ATP</name>
        <dbReference type="ChEBI" id="CHEBI:30616"/>
    </ligand>
</feature>
<dbReference type="HAMAP" id="MF_00583_A">
    <property type="entry name" value="RibP_PPkinase_A"/>
    <property type="match status" value="1"/>
</dbReference>
<dbReference type="GO" id="GO:0005737">
    <property type="term" value="C:cytoplasm"/>
    <property type="evidence" value="ECO:0007669"/>
    <property type="project" value="UniProtKB-SubCell"/>
</dbReference>
<dbReference type="GO" id="GO:0002189">
    <property type="term" value="C:ribose phosphate diphosphokinase complex"/>
    <property type="evidence" value="ECO:0007669"/>
    <property type="project" value="TreeGrafter"/>
</dbReference>
<comment type="subcellular location">
    <subcellularLocation>
        <location evidence="10">Cytoplasm</location>
    </subcellularLocation>
</comment>
<keyword evidence="14" id="KW-1185">Reference proteome</keyword>
<name>A0A0W1R3Z4_9EURY</name>
<keyword evidence="5 10" id="KW-0547">Nucleotide-binding</keyword>
<evidence type="ECO:0000256" key="2">
    <source>
        <dbReference type="ARBA" id="ARBA00022679"/>
    </source>
</evidence>
<dbReference type="OrthoDB" id="371997at2157"/>
<dbReference type="GO" id="GO:0005524">
    <property type="term" value="F:ATP binding"/>
    <property type="evidence" value="ECO:0007669"/>
    <property type="project" value="UniProtKB-KW"/>
</dbReference>
<organism evidence="13 14">
    <name type="scientific">Haloprofundus marisrubri</name>
    <dbReference type="NCBI Taxonomy" id="1514971"/>
    <lineage>
        <taxon>Archaea</taxon>
        <taxon>Methanobacteriati</taxon>
        <taxon>Methanobacteriota</taxon>
        <taxon>Stenosarchaea group</taxon>
        <taxon>Halobacteria</taxon>
        <taxon>Halobacteriales</taxon>
        <taxon>Haloferacaceae</taxon>
        <taxon>Haloprofundus</taxon>
    </lineage>
</organism>
<evidence type="ECO:0000259" key="12">
    <source>
        <dbReference type="Pfam" id="PF13793"/>
    </source>
</evidence>
<keyword evidence="8 10" id="KW-0460">Magnesium</keyword>
<comment type="function">
    <text evidence="10">Involved in the biosynthesis of the central metabolite phospho-alpha-D-ribosyl-1-pyrophosphate (PRPP) via the transfer of pyrophosphoryl group from ATP to 1-hydroxyl of ribose-5-phosphate (Rib-5-P).</text>
</comment>
<feature type="binding site" evidence="10">
    <location>
        <position position="160"/>
    </location>
    <ligand>
        <name>Mg(2+)</name>
        <dbReference type="ChEBI" id="CHEBI:18420"/>
        <label>2</label>
    </ligand>
</feature>
<dbReference type="STRING" id="1514971.AUR64_00540"/>
<dbReference type="GO" id="GO:0004749">
    <property type="term" value="F:ribose phosphate diphosphokinase activity"/>
    <property type="evidence" value="ECO:0007669"/>
    <property type="project" value="UniProtKB-UniRule"/>
</dbReference>
<evidence type="ECO:0000256" key="7">
    <source>
        <dbReference type="ARBA" id="ARBA00022840"/>
    </source>
</evidence>
<dbReference type="InterPro" id="IPR037514">
    <property type="entry name" value="Rib-P_diPkinase_arc"/>
</dbReference>
<feature type="binding site" evidence="10">
    <location>
        <position position="186"/>
    </location>
    <ligand>
        <name>D-ribose 5-phosphate</name>
        <dbReference type="ChEBI" id="CHEBI:78346"/>
    </ligand>
</feature>
<keyword evidence="4 10" id="KW-0545">Nucleotide biosynthesis</keyword>
<feature type="binding site" evidence="10">
    <location>
        <begin position="89"/>
        <end position="90"/>
    </location>
    <ligand>
        <name>ATP</name>
        <dbReference type="ChEBI" id="CHEBI:30616"/>
    </ligand>
</feature>
<dbReference type="GO" id="GO:0016301">
    <property type="term" value="F:kinase activity"/>
    <property type="evidence" value="ECO:0007669"/>
    <property type="project" value="UniProtKB-KW"/>
</dbReference>
<dbReference type="NCBIfam" id="TIGR01251">
    <property type="entry name" value="ribP_PPkin"/>
    <property type="match status" value="1"/>
</dbReference>
<evidence type="ECO:0000256" key="9">
    <source>
        <dbReference type="ARBA" id="ARBA00049535"/>
    </source>
</evidence>
<accession>A0A0W1R3Z4</accession>
<dbReference type="Gene3D" id="3.40.50.2020">
    <property type="match status" value="2"/>
</dbReference>
<dbReference type="GO" id="GO:0006164">
    <property type="term" value="P:purine nucleotide biosynthetic process"/>
    <property type="evidence" value="ECO:0007669"/>
    <property type="project" value="TreeGrafter"/>
</dbReference>
<dbReference type="GO" id="GO:0006015">
    <property type="term" value="P:5-phosphoribose 1-diphosphate biosynthetic process"/>
    <property type="evidence" value="ECO:0007669"/>
    <property type="project" value="UniProtKB-UniRule"/>
</dbReference>
<evidence type="ECO:0000256" key="6">
    <source>
        <dbReference type="ARBA" id="ARBA00022777"/>
    </source>
</evidence>
<dbReference type="InterPro" id="IPR000836">
    <property type="entry name" value="PRTase_dom"/>
</dbReference>
<feature type="domain" description="Ribose-phosphate pyrophosphokinase N-terminal" evidence="12">
    <location>
        <begin position="1"/>
        <end position="108"/>
    </location>
</feature>
<evidence type="ECO:0000313" key="13">
    <source>
        <dbReference type="EMBL" id="KTG08100.1"/>
    </source>
</evidence>
<dbReference type="GO" id="GO:0000287">
    <property type="term" value="F:magnesium ion binding"/>
    <property type="evidence" value="ECO:0007669"/>
    <property type="project" value="UniProtKB-UniRule"/>
</dbReference>
<feature type="domain" description="Phosphoribosyltransferase" evidence="11">
    <location>
        <begin position="152"/>
        <end position="241"/>
    </location>
</feature>
<dbReference type="SUPFAM" id="SSF53271">
    <property type="entry name" value="PRTase-like"/>
    <property type="match status" value="1"/>
</dbReference>
<comment type="similarity">
    <text evidence="10">Belongs to the ribose-phosphate pyrophosphokinase family. Class III (archaeal) subfamily.</text>
</comment>
<sequence>MIVSGSTSQALSAALAAETGESLAVAEYDRFPDGELLASIPDFDDDRAVVVCTTTSSDAHLELLQLQDAAREAGAEEIVTVLPYMGYSRQDSAFKSGQPISARAVARAVSSGADRVVLVTPHEERVADFFDVPCETVDASSLLADPLPDDLREPLFLGPDASAEDLAEEVRDVYGAGDTDYFEKTRDYDTGEVSVEPSDASVTGRDVVVVDDIIATGSTMSEAVGALADGGANNVFATCVHPVLTGNARTKLAAAGIEAVYGTDTVEREVSAVSAASVVADAL</sequence>
<dbReference type="Proteomes" id="UP000054387">
    <property type="component" value="Unassembled WGS sequence"/>
</dbReference>
<comment type="caution">
    <text evidence="13">The sequence shown here is derived from an EMBL/GenBank/DDBJ whole genome shotgun (WGS) entry which is preliminary data.</text>
</comment>
<keyword evidence="1 10" id="KW-0963">Cytoplasm</keyword>
<dbReference type="Pfam" id="PF00156">
    <property type="entry name" value="Pribosyltran"/>
    <property type="match status" value="1"/>
</dbReference>
<evidence type="ECO:0000256" key="10">
    <source>
        <dbReference type="HAMAP-Rule" id="MF_00583"/>
    </source>
</evidence>
<dbReference type="EC" id="2.7.6.1" evidence="10"/>
<dbReference type="RefSeq" id="WP_058583182.1">
    <property type="nucleotide sequence ID" value="NZ_LOPU01000034.1"/>
</dbReference>
<proteinExistence type="inferred from homology"/>
<dbReference type="Pfam" id="PF13793">
    <property type="entry name" value="Pribosyltran_N"/>
    <property type="match status" value="1"/>
</dbReference>
<dbReference type="PANTHER" id="PTHR10210">
    <property type="entry name" value="RIBOSE-PHOSPHATE DIPHOSPHOKINASE FAMILY MEMBER"/>
    <property type="match status" value="1"/>
</dbReference>
<dbReference type="CDD" id="cd06223">
    <property type="entry name" value="PRTases_typeI"/>
    <property type="match status" value="1"/>
</dbReference>
<dbReference type="InterPro" id="IPR029099">
    <property type="entry name" value="Pribosyltran_N"/>
</dbReference>
<comment type="catalytic activity">
    <reaction evidence="9 10">
        <text>D-ribose 5-phosphate + ATP = 5-phospho-alpha-D-ribose 1-diphosphate + AMP + H(+)</text>
        <dbReference type="Rhea" id="RHEA:15609"/>
        <dbReference type="ChEBI" id="CHEBI:15378"/>
        <dbReference type="ChEBI" id="CHEBI:30616"/>
        <dbReference type="ChEBI" id="CHEBI:58017"/>
        <dbReference type="ChEBI" id="CHEBI:78346"/>
        <dbReference type="ChEBI" id="CHEBI:456215"/>
        <dbReference type="EC" id="2.7.6.1"/>
    </reaction>
</comment>
<keyword evidence="2 10" id="KW-0808">Transferase</keyword>
<dbReference type="InterPro" id="IPR029057">
    <property type="entry name" value="PRTase-like"/>
</dbReference>
<keyword evidence="7 10" id="KW-0067">ATP-binding</keyword>
<comment type="caution">
    <text evidence="10">Lacks conserved residue(s) required for the propagation of feature annotation.</text>
</comment>
<evidence type="ECO:0000259" key="11">
    <source>
        <dbReference type="Pfam" id="PF00156"/>
    </source>
</evidence>
<evidence type="ECO:0000256" key="4">
    <source>
        <dbReference type="ARBA" id="ARBA00022727"/>
    </source>
</evidence>
<dbReference type="UniPathway" id="UPA00087">
    <property type="reaction ID" value="UER00172"/>
</dbReference>
<dbReference type="InterPro" id="IPR005946">
    <property type="entry name" value="Rib-P_diPkinase"/>
</dbReference>
<dbReference type="EMBL" id="LOPU01000034">
    <property type="protein sequence ID" value="KTG08100.1"/>
    <property type="molecule type" value="Genomic_DNA"/>
</dbReference>
<dbReference type="PANTHER" id="PTHR10210:SF32">
    <property type="entry name" value="RIBOSE-PHOSPHATE PYROPHOSPHOKINASE 2"/>
    <property type="match status" value="1"/>
</dbReference>
<feature type="active site" evidence="10">
    <location>
        <position position="184"/>
    </location>
</feature>
<keyword evidence="6 10" id="KW-0418">Kinase</keyword>
<evidence type="ECO:0000256" key="1">
    <source>
        <dbReference type="ARBA" id="ARBA00022490"/>
    </source>
</evidence>
<evidence type="ECO:0000313" key="14">
    <source>
        <dbReference type="Proteomes" id="UP000054387"/>
    </source>
</evidence>
<comment type="cofactor">
    <cofactor evidence="10">
        <name>Mg(2+)</name>
        <dbReference type="ChEBI" id="CHEBI:18420"/>
    </cofactor>
    <text evidence="10">Binds 2 Mg(2+) ions per subunit.</text>
</comment>
<evidence type="ECO:0000256" key="5">
    <source>
        <dbReference type="ARBA" id="ARBA00022741"/>
    </source>
</evidence>
<comment type="pathway">
    <text evidence="10">Metabolic intermediate biosynthesis; 5-phospho-alpha-D-ribose 1-diphosphate biosynthesis; 5-phospho-alpha-D-ribose 1-diphosphate from D-ribose 5-phosphate (route I): step 1/1.</text>
</comment>
<gene>
    <name evidence="10" type="primary">prs</name>
    <name evidence="13" type="ORF">AUR64_00540</name>
</gene>
<dbReference type="FunFam" id="3.40.50.2020:FF:000014">
    <property type="entry name" value="Ribose-phosphate pyrophosphokinase 1"/>
    <property type="match status" value="1"/>
</dbReference>
<evidence type="ECO:0000256" key="8">
    <source>
        <dbReference type="ARBA" id="ARBA00022842"/>
    </source>
</evidence>
<dbReference type="SMART" id="SM01400">
    <property type="entry name" value="Pribosyltran_N"/>
    <property type="match status" value="1"/>
</dbReference>
<protein>
    <recommendedName>
        <fullName evidence="10">Ribose-phosphate pyrophosphokinase</fullName>
        <shortName evidence="10">RPPK</shortName>
        <ecNumber evidence="10">2.7.6.1</ecNumber>
    </recommendedName>
    <alternativeName>
        <fullName evidence="10">5-phospho-D-ribosyl alpha-1-diphosphate synthase</fullName>
    </alternativeName>
    <alternativeName>
        <fullName evidence="10">Phosphoribosyl diphosphate synthase</fullName>
    </alternativeName>
    <alternativeName>
        <fullName evidence="10">Phosphoribosyl pyrophosphate synthase</fullName>
        <shortName evidence="10">P-Rib-PP synthase</shortName>
        <shortName evidence="10">PRPP synthase</shortName>
        <shortName evidence="10">PRPPase</shortName>
    </alternativeName>
</protein>
<feature type="binding site" evidence="10">
    <location>
        <position position="211"/>
    </location>
    <ligand>
        <name>D-ribose 5-phosphate</name>
        <dbReference type="ChEBI" id="CHEBI:78346"/>
    </ligand>
</feature>
<feature type="binding site" evidence="10">
    <location>
        <position position="122"/>
    </location>
    <ligand>
        <name>Mg(2+)</name>
        <dbReference type="ChEBI" id="CHEBI:18420"/>
        <label>1</label>
    </ligand>
</feature>
<evidence type="ECO:0000256" key="3">
    <source>
        <dbReference type="ARBA" id="ARBA00022723"/>
    </source>
</evidence>